<comment type="caution">
    <text evidence="2">The sequence shown here is derived from an EMBL/GenBank/DDBJ whole genome shotgun (WGS) entry which is preliminary data.</text>
</comment>
<organism evidence="2 3">
    <name type="scientific">Desulfobotulus alkaliphilus</name>
    <dbReference type="NCBI Taxonomy" id="622671"/>
    <lineage>
        <taxon>Bacteria</taxon>
        <taxon>Pseudomonadati</taxon>
        <taxon>Thermodesulfobacteriota</taxon>
        <taxon>Desulfobacteria</taxon>
        <taxon>Desulfobacterales</taxon>
        <taxon>Desulfobacteraceae</taxon>
        <taxon>Desulfobotulus</taxon>
    </lineage>
</organism>
<gene>
    <name evidence="2" type="ORF">LZ24_02172</name>
</gene>
<evidence type="ECO:0000256" key="1">
    <source>
        <dbReference type="SAM" id="Phobius"/>
    </source>
</evidence>
<reference evidence="2 3" key="1">
    <citation type="submission" date="2019-07" db="EMBL/GenBank/DDBJ databases">
        <title>Genome sequencing of 100 strains of the haloalkaliphilic chemolithoautotrophic sulfur-oxidizing bacterium Thioalkalivibrio.</title>
        <authorList>
            <person name="Muyzer G."/>
        </authorList>
    </citation>
    <scope>NUCLEOTIDE SEQUENCE [LARGE SCALE GENOMIC DNA]</scope>
    <source>
        <strain evidence="2 3">ASO4-4</strain>
    </source>
</reference>
<keyword evidence="3" id="KW-1185">Reference proteome</keyword>
<evidence type="ECO:0000313" key="3">
    <source>
        <dbReference type="Proteomes" id="UP000318307"/>
    </source>
</evidence>
<feature type="transmembrane region" description="Helical" evidence="1">
    <location>
        <begin position="12"/>
        <end position="35"/>
    </location>
</feature>
<name>A0A562RNW5_9BACT</name>
<evidence type="ECO:0000313" key="2">
    <source>
        <dbReference type="EMBL" id="TWI70752.1"/>
    </source>
</evidence>
<keyword evidence="1" id="KW-0472">Membrane</keyword>
<protein>
    <submittedName>
        <fullName evidence="2">Uncharacterized protein</fullName>
    </submittedName>
</protein>
<sequence length="81" mass="9492">MKSFFSSPYQLFYAFLMLVSLGFGLFGVHVLRLAYLLEEPGYFILFFFAANFIILFSLTFALISFFRIKADRDRIHKKSDS</sequence>
<dbReference type="Proteomes" id="UP000318307">
    <property type="component" value="Unassembled WGS sequence"/>
</dbReference>
<proteinExistence type="predicted"/>
<keyword evidence="1" id="KW-0812">Transmembrane</keyword>
<feature type="transmembrane region" description="Helical" evidence="1">
    <location>
        <begin position="41"/>
        <end position="68"/>
    </location>
</feature>
<keyword evidence="1" id="KW-1133">Transmembrane helix</keyword>
<dbReference type="EMBL" id="VLLC01000016">
    <property type="protein sequence ID" value="TWI70752.1"/>
    <property type="molecule type" value="Genomic_DNA"/>
</dbReference>
<accession>A0A562RNW5</accession>
<dbReference type="AlphaFoldDB" id="A0A562RNW5"/>
<dbReference type="RefSeq" id="WP_246118582.1">
    <property type="nucleotide sequence ID" value="NZ_VLLC01000016.1"/>
</dbReference>